<evidence type="ECO:0000256" key="3">
    <source>
        <dbReference type="ARBA" id="ARBA00022553"/>
    </source>
</evidence>
<dbReference type="CDD" id="cd00130">
    <property type="entry name" value="PAS"/>
    <property type="match status" value="3"/>
</dbReference>
<dbReference type="CDD" id="cd00075">
    <property type="entry name" value="HATPase"/>
    <property type="match status" value="1"/>
</dbReference>
<sequence>MNGHPVGYEGTAEAGGGDPHAERTRARARLEALIKATSDVVYRMSADWSEMQPLDGRGLVASNDAPIRDWMERNLPADEHARVKAAIADAIAAKGVFELEHRVVGPGQSESWTYSRAVPILDDEGNIVEWFGLARDVTEARRAQEALRESEQRFRSVFEQATGGIAQVDLDGRLVLVNDRYCEIVGRSREELLTLRMQDLTHPEDLPQNIAAFAEVAEGLRPGFTIEKRYRRPDGSSVWVQNAVAATRGPNGRVQFVTAVVADITDLRAAEDNQGTLAAQRQLALDAARLGWWQFDPASGLVSHDERYAEIYGLEGSSPRHIEEISRLLHPEDAPRVWAAVEAAVQPMEPAPYAVEYRINRPDGAVRWLEAHGVASFDGQGATRKVSSFVGTVGDVTARRLAEELLRANEARFRLMADASPAILWLTDPNGSCTFLSRQWYELTGQTEQEALGLGWTNATHPDDKEHAGNTFIEANAARMFFRTEYRLRASDGTYRWAVDLGRPWFSETGEYAGMVGAVFDIDARKRAEEALEEASQRKDQFLATLAHELRNPLAPISNALQVWPLVEQKPEEARRLREMMGRQVKQMVRLIDDLLDVSRITRGKIELRNERLDLAQAVEAAIEAQQPFIDANRHELTVVLPPVPIVVDADAGRLVQVFGNLLHNAAQYTRPGGHVWVTLQRDSDTAVVSVRDNGSGIPSEMLGGVFEMFTQVDQSLGRSHGGLGIGLALVKSLVELHGGRVEATSEGPGRGCEFVVRLPVAPDARASIASSSTRAHSLPPPPAYRVLVVDDVEPSANTLALMLTRLGQEPHAVYSGDSALTAVEEFRPQIAFVDIAMPVMDGYEVARRIRALVGKGPVLVALTGYGQEEDRRRAFAAGFDHHLVKPTSIEAIHELLTSVAPR</sequence>
<dbReference type="SUPFAM" id="SSF55874">
    <property type="entry name" value="ATPase domain of HSP90 chaperone/DNA topoisomerase II/histidine kinase"/>
    <property type="match status" value="1"/>
</dbReference>
<feature type="domain" description="PAC" evidence="11">
    <location>
        <begin position="97"/>
        <end position="149"/>
    </location>
</feature>
<dbReference type="Pfam" id="PF08447">
    <property type="entry name" value="PAS_3"/>
    <property type="match status" value="4"/>
</dbReference>
<dbReference type="PANTHER" id="PTHR43047">
    <property type="entry name" value="TWO-COMPONENT HISTIDINE PROTEIN KINASE"/>
    <property type="match status" value="1"/>
</dbReference>
<evidence type="ECO:0000256" key="4">
    <source>
        <dbReference type="ARBA" id="ARBA00022679"/>
    </source>
</evidence>
<dbReference type="SUPFAM" id="SSF55785">
    <property type="entry name" value="PYP-like sensor domain (PAS domain)"/>
    <property type="match status" value="4"/>
</dbReference>
<dbReference type="Gene3D" id="2.10.70.100">
    <property type="match status" value="1"/>
</dbReference>
<feature type="domain" description="PAC" evidence="11">
    <location>
        <begin position="353"/>
        <end position="408"/>
    </location>
</feature>
<dbReference type="SUPFAM" id="SSF52172">
    <property type="entry name" value="CheY-like"/>
    <property type="match status" value="1"/>
</dbReference>
<evidence type="ECO:0000259" key="11">
    <source>
        <dbReference type="PROSITE" id="PS50113"/>
    </source>
</evidence>
<feature type="domain" description="PAC" evidence="11">
    <location>
        <begin position="224"/>
        <end position="276"/>
    </location>
</feature>
<dbReference type="InterPro" id="IPR001789">
    <property type="entry name" value="Sig_transdc_resp-reg_receiver"/>
</dbReference>
<dbReference type="InterPro" id="IPR035965">
    <property type="entry name" value="PAS-like_dom_sf"/>
</dbReference>
<evidence type="ECO:0000259" key="10">
    <source>
        <dbReference type="PROSITE" id="PS50112"/>
    </source>
</evidence>
<dbReference type="InterPro" id="IPR005467">
    <property type="entry name" value="His_kinase_dom"/>
</dbReference>
<dbReference type="PROSITE" id="PS50113">
    <property type="entry name" value="PAC"/>
    <property type="match status" value="4"/>
</dbReference>
<dbReference type="Gene3D" id="3.30.450.20">
    <property type="entry name" value="PAS domain"/>
    <property type="match status" value="4"/>
</dbReference>
<evidence type="ECO:0000256" key="7">
    <source>
        <dbReference type="SAM" id="MobiDB-lite"/>
    </source>
</evidence>
<proteinExistence type="predicted"/>
<dbReference type="CDD" id="cd17580">
    <property type="entry name" value="REC_2_DhkD-like"/>
    <property type="match status" value="1"/>
</dbReference>
<dbReference type="NCBIfam" id="TIGR00229">
    <property type="entry name" value="sensory_box"/>
    <property type="match status" value="3"/>
</dbReference>
<keyword evidence="5" id="KW-0418">Kinase</keyword>
<dbReference type="InterPro" id="IPR011006">
    <property type="entry name" value="CheY-like_superfamily"/>
</dbReference>
<evidence type="ECO:0000259" key="9">
    <source>
        <dbReference type="PROSITE" id="PS50110"/>
    </source>
</evidence>
<dbReference type="RefSeq" id="WP_386811414.1">
    <property type="nucleotide sequence ID" value="NZ_JBHTIH010000002.1"/>
</dbReference>
<keyword evidence="13" id="KW-1185">Reference proteome</keyword>
<comment type="caution">
    <text evidence="12">The sequence shown here is derived from an EMBL/GenBank/DDBJ whole genome shotgun (WGS) entry which is preliminary data.</text>
</comment>
<dbReference type="InterPro" id="IPR036097">
    <property type="entry name" value="HisK_dim/P_sf"/>
</dbReference>
<dbReference type="SMART" id="SM00091">
    <property type="entry name" value="PAS"/>
    <property type="match status" value="3"/>
</dbReference>
<organism evidence="12 13">
    <name type="scientific">Lysobacter koreensis</name>
    <dbReference type="NCBI Taxonomy" id="266122"/>
    <lineage>
        <taxon>Bacteria</taxon>
        <taxon>Pseudomonadati</taxon>
        <taxon>Pseudomonadota</taxon>
        <taxon>Gammaproteobacteria</taxon>
        <taxon>Lysobacterales</taxon>
        <taxon>Lysobacteraceae</taxon>
        <taxon>Lysobacter</taxon>
    </lineage>
</organism>
<evidence type="ECO:0000256" key="1">
    <source>
        <dbReference type="ARBA" id="ARBA00000085"/>
    </source>
</evidence>
<dbReference type="SMART" id="SM00387">
    <property type="entry name" value="HATPase_c"/>
    <property type="match status" value="1"/>
</dbReference>
<feature type="domain" description="Histidine kinase" evidence="8">
    <location>
        <begin position="545"/>
        <end position="763"/>
    </location>
</feature>
<dbReference type="Pfam" id="PF00512">
    <property type="entry name" value="HisKA"/>
    <property type="match status" value="1"/>
</dbReference>
<evidence type="ECO:0000256" key="2">
    <source>
        <dbReference type="ARBA" id="ARBA00012438"/>
    </source>
</evidence>
<dbReference type="PANTHER" id="PTHR43047:SF72">
    <property type="entry name" value="OSMOSENSING HISTIDINE PROTEIN KINASE SLN1"/>
    <property type="match status" value="1"/>
</dbReference>
<dbReference type="Proteomes" id="UP001597090">
    <property type="component" value="Unassembled WGS sequence"/>
</dbReference>
<dbReference type="PROSITE" id="PS50109">
    <property type="entry name" value="HIS_KIN"/>
    <property type="match status" value="1"/>
</dbReference>
<feature type="domain" description="PAS" evidence="10">
    <location>
        <begin position="150"/>
        <end position="205"/>
    </location>
</feature>
<dbReference type="InterPro" id="IPR013655">
    <property type="entry name" value="PAS_fold_3"/>
</dbReference>
<dbReference type="SMART" id="SM00388">
    <property type="entry name" value="HisKA"/>
    <property type="match status" value="1"/>
</dbReference>
<feature type="domain" description="PAC" evidence="11">
    <location>
        <begin position="482"/>
        <end position="534"/>
    </location>
</feature>
<protein>
    <recommendedName>
        <fullName evidence="2">histidine kinase</fullName>
        <ecNumber evidence="2">2.7.13.3</ecNumber>
    </recommendedName>
</protein>
<dbReference type="CDD" id="cd00082">
    <property type="entry name" value="HisKA"/>
    <property type="match status" value="1"/>
</dbReference>
<reference evidence="13" key="1">
    <citation type="journal article" date="2019" name="Int. J. Syst. Evol. Microbiol.">
        <title>The Global Catalogue of Microorganisms (GCM) 10K type strain sequencing project: providing services to taxonomists for standard genome sequencing and annotation.</title>
        <authorList>
            <consortium name="The Broad Institute Genomics Platform"/>
            <consortium name="The Broad Institute Genome Sequencing Center for Infectious Disease"/>
            <person name="Wu L."/>
            <person name="Ma J."/>
        </authorList>
    </citation>
    <scope>NUCLEOTIDE SEQUENCE [LARGE SCALE GENOMIC DNA]</scope>
    <source>
        <strain evidence="13">CCUG 55491</strain>
    </source>
</reference>
<dbReference type="EC" id="2.7.13.3" evidence="2"/>
<dbReference type="Pfam" id="PF00072">
    <property type="entry name" value="Response_reg"/>
    <property type="match status" value="1"/>
</dbReference>
<keyword evidence="3 6" id="KW-0597">Phosphoprotein</keyword>
<dbReference type="SMART" id="SM00086">
    <property type="entry name" value="PAC"/>
    <property type="match status" value="4"/>
</dbReference>
<evidence type="ECO:0000259" key="8">
    <source>
        <dbReference type="PROSITE" id="PS50109"/>
    </source>
</evidence>
<dbReference type="PROSITE" id="PS50112">
    <property type="entry name" value="PAS"/>
    <property type="match status" value="2"/>
</dbReference>
<dbReference type="InterPro" id="IPR000014">
    <property type="entry name" value="PAS"/>
</dbReference>
<dbReference type="InterPro" id="IPR000700">
    <property type="entry name" value="PAS-assoc_C"/>
</dbReference>
<evidence type="ECO:0000256" key="5">
    <source>
        <dbReference type="ARBA" id="ARBA00022777"/>
    </source>
</evidence>
<accession>A0ABW2YK67</accession>
<evidence type="ECO:0000313" key="12">
    <source>
        <dbReference type="EMBL" id="MFD0738496.1"/>
    </source>
</evidence>
<comment type="catalytic activity">
    <reaction evidence="1">
        <text>ATP + protein L-histidine = ADP + protein N-phospho-L-histidine.</text>
        <dbReference type="EC" id="2.7.13.3"/>
    </reaction>
</comment>
<evidence type="ECO:0000256" key="6">
    <source>
        <dbReference type="PROSITE-ProRule" id="PRU00169"/>
    </source>
</evidence>
<feature type="region of interest" description="Disordered" evidence="7">
    <location>
        <begin position="1"/>
        <end position="24"/>
    </location>
</feature>
<feature type="modified residue" description="4-aspartylphosphate" evidence="6">
    <location>
        <position position="835"/>
    </location>
</feature>
<dbReference type="InterPro" id="IPR003661">
    <property type="entry name" value="HisK_dim/P_dom"/>
</dbReference>
<dbReference type="Gene3D" id="3.40.50.2300">
    <property type="match status" value="1"/>
</dbReference>
<evidence type="ECO:0000313" key="13">
    <source>
        <dbReference type="Proteomes" id="UP001597090"/>
    </source>
</evidence>
<dbReference type="InterPro" id="IPR001610">
    <property type="entry name" value="PAC"/>
</dbReference>
<name>A0ABW2YK67_9GAMM</name>
<dbReference type="SUPFAM" id="SSF47384">
    <property type="entry name" value="Homodimeric domain of signal transducing histidine kinase"/>
    <property type="match status" value="1"/>
</dbReference>
<dbReference type="EMBL" id="JBHTIH010000002">
    <property type="protein sequence ID" value="MFD0738496.1"/>
    <property type="molecule type" value="Genomic_DNA"/>
</dbReference>
<gene>
    <name evidence="12" type="ORF">ACFQZQ_04240</name>
</gene>
<dbReference type="InterPro" id="IPR036890">
    <property type="entry name" value="HATPase_C_sf"/>
</dbReference>
<keyword evidence="4" id="KW-0808">Transferase</keyword>
<feature type="domain" description="Response regulatory" evidence="9">
    <location>
        <begin position="786"/>
        <end position="901"/>
    </location>
</feature>
<dbReference type="PRINTS" id="PR00344">
    <property type="entry name" value="BCTRLSENSOR"/>
</dbReference>
<dbReference type="InterPro" id="IPR004358">
    <property type="entry name" value="Sig_transdc_His_kin-like_C"/>
</dbReference>
<dbReference type="Pfam" id="PF02518">
    <property type="entry name" value="HATPase_c"/>
    <property type="match status" value="1"/>
</dbReference>
<dbReference type="InterPro" id="IPR003594">
    <property type="entry name" value="HATPase_dom"/>
</dbReference>
<dbReference type="Gene3D" id="3.30.565.10">
    <property type="entry name" value="Histidine kinase-like ATPase, C-terminal domain"/>
    <property type="match status" value="1"/>
</dbReference>
<dbReference type="PROSITE" id="PS50110">
    <property type="entry name" value="RESPONSE_REGULATORY"/>
    <property type="match status" value="1"/>
</dbReference>
<dbReference type="SMART" id="SM00448">
    <property type="entry name" value="REC"/>
    <property type="match status" value="1"/>
</dbReference>
<dbReference type="Gene3D" id="1.10.287.130">
    <property type="match status" value="1"/>
</dbReference>
<feature type="domain" description="PAS" evidence="10">
    <location>
        <begin position="409"/>
        <end position="466"/>
    </location>
</feature>